<sequence length="178" mass="19365">MAGSQQLLTREDPSYTAVNDVTYMKMPPGIITKIGYAFFGIICLIMSTFEVGRRLLLKFPEAFTGGKISRTGPTKEQMDTTFYKISFIGSGYSSEKALESHPQRRDVVVKGSVTGPDPGYNATSGILATLGYVMLMERDKLNVKCGGVYTPAIVFRGTSAAAKLTEGKFAVYSSNMLQ</sequence>
<name>C5L3H0_PERM5</name>
<dbReference type="OrthoDB" id="10268090at2759"/>
<dbReference type="GO" id="GO:0005811">
    <property type="term" value="C:lipid droplet"/>
    <property type="evidence" value="ECO:0007669"/>
    <property type="project" value="TreeGrafter"/>
</dbReference>
<dbReference type="InParanoid" id="C5L3H0"/>
<dbReference type="InterPro" id="IPR051276">
    <property type="entry name" value="Saccharopine_DH-like_oxidrdct"/>
</dbReference>
<evidence type="ECO:0000256" key="1">
    <source>
        <dbReference type="SAM" id="Phobius"/>
    </source>
</evidence>
<keyword evidence="3" id="KW-1185">Reference proteome</keyword>
<accession>C5L3H0</accession>
<dbReference type="GO" id="GO:0009247">
    <property type="term" value="P:glycolipid biosynthetic process"/>
    <property type="evidence" value="ECO:0007669"/>
    <property type="project" value="TreeGrafter"/>
</dbReference>
<proteinExistence type="predicted"/>
<dbReference type="EMBL" id="GG678922">
    <property type="protein sequence ID" value="EER08549.1"/>
    <property type="molecule type" value="Genomic_DNA"/>
</dbReference>
<feature type="transmembrane region" description="Helical" evidence="1">
    <location>
        <begin position="30"/>
        <end position="49"/>
    </location>
</feature>
<dbReference type="Proteomes" id="UP000007800">
    <property type="component" value="Unassembled WGS sequence"/>
</dbReference>
<evidence type="ECO:0000313" key="2">
    <source>
        <dbReference type="EMBL" id="EER08549.1"/>
    </source>
</evidence>
<dbReference type="AlphaFoldDB" id="C5L3H0"/>
<dbReference type="OMA" id="NDVTYMK"/>
<keyword evidence="1" id="KW-1133">Transmembrane helix</keyword>
<dbReference type="GO" id="GO:0005739">
    <property type="term" value="C:mitochondrion"/>
    <property type="evidence" value="ECO:0007669"/>
    <property type="project" value="TreeGrafter"/>
</dbReference>
<dbReference type="GO" id="GO:0005886">
    <property type="term" value="C:plasma membrane"/>
    <property type="evidence" value="ECO:0007669"/>
    <property type="project" value="TreeGrafter"/>
</dbReference>
<gene>
    <name evidence="2" type="ORF">Pmar_PMAR017599</name>
</gene>
<organism evidence="3">
    <name type="scientific">Perkinsus marinus (strain ATCC 50983 / TXsc)</name>
    <dbReference type="NCBI Taxonomy" id="423536"/>
    <lineage>
        <taxon>Eukaryota</taxon>
        <taxon>Sar</taxon>
        <taxon>Alveolata</taxon>
        <taxon>Perkinsozoa</taxon>
        <taxon>Perkinsea</taxon>
        <taxon>Perkinsida</taxon>
        <taxon>Perkinsidae</taxon>
        <taxon>Perkinsus</taxon>
    </lineage>
</organism>
<dbReference type="PANTHER" id="PTHR12286">
    <property type="entry name" value="SACCHAROPINE DEHYDROGENASE-LIKE OXIDOREDUCTASE"/>
    <property type="match status" value="1"/>
</dbReference>
<dbReference type="GeneID" id="9042161"/>
<dbReference type="PANTHER" id="PTHR12286:SF5">
    <property type="entry name" value="SACCHAROPINE DEHYDROGENASE-LIKE OXIDOREDUCTASE"/>
    <property type="match status" value="1"/>
</dbReference>
<reference evidence="2 3" key="1">
    <citation type="submission" date="2008-07" db="EMBL/GenBank/DDBJ databases">
        <authorList>
            <person name="El-Sayed N."/>
            <person name="Caler E."/>
            <person name="Inman J."/>
            <person name="Amedeo P."/>
            <person name="Hass B."/>
            <person name="Wortman J."/>
        </authorList>
    </citation>
    <scope>NUCLEOTIDE SEQUENCE [LARGE SCALE GENOMIC DNA]</scope>
    <source>
        <strain evidence="3">ATCC 50983 / TXsc</strain>
    </source>
</reference>
<dbReference type="RefSeq" id="XP_002776733.1">
    <property type="nucleotide sequence ID" value="XM_002776687.1"/>
</dbReference>
<evidence type="ECO:0000313" key="3">
    <source>
        <dbReference type="Proteomes" id="UP000007800"/>
    </source>
</evidence>
<keyword evidence="1" id="KW-0812">Transmembrane</keyword>
<keyword evidence="1" id="KW-0472">Membrane</keyword>
<protein>
    <submittedName>
        <fullName evidence="2">Uncharacterized protein</fullName>
    </submittedName>
</protein>